<reference evidence="2" key="1">
    <citation type="submission" date="2005-03" db="EMBL/GenBank/DDBJ databases">
        <authorList>
            <person name="Stapleton M."/>
            <person name="Carlson J."/>
            <person name="Chavez C."/>
            <person name="Frise E."/>
            <person name="George R."/>
            <person name="Pacleb J."/>
            <person name="Park S."/>
            <person name="Wan K."/>
            <person name="Yu C."/>
            <person name="Rubin G.M."/>
            <person name="Celniker S."/>
        </authorList>
    </citation>
    <scope>NUCLEOTIDE SEQUENCE</scope>
    <source>
        <strain evidence="2">Berkeley</strain>
    </source>
</reference>
<dbReference type="EMBL" id="BT021937">
    <property type="protein sequence ID" value="AAX51642.1"/>
    <property type="molecule type" value="mRNA"/>
</dbReference>
<gene>
    <name evidence="2" type="ORF">CG32111</name>
</gene>
<organism evidence="2">
    <name type="scientific">Drosophila melanogaster</name>
    <name type="common">Fruit fly</name>
    <dbReference type="NCBI Taxonomy" id="7227"/>
    <lineage>
        <taxon>Eukaryota</taxon>
        <taxon>Metazoa</taxon>
        <taxon>Ecdysozoa</taxon>
        <taxon>Arthropoda</taxon>
        <taxon>Hexapoda</taxon>
        <taxon>Insecta</taxon>
        <taxon>Pterygota</taxon>
        <taxon>Neoptera</taxon>
        <taxon>Endopterygota</taxon>
        <taxon>Diptera</taxon>
        <taxon>Brachycera</taxon>
        <taxon>Muscomorpha</taxon>
        <taxon>Ephydroidea</taxon>
        <taxon>Drosophilidae</taxon>
        <taxon>Drosophila</taxon>
        <taxon>Sophophora</taxon>
    </lineage>
</organism>
<evidence type="ECO:0000256" key="1">
    <source>
        <dbReference type="SAM" id="SignalP"/>
    </source>
</evidence>
<feature type="chain" id="PRO_5004308643" evidence="1">
    <location>
        <begin position="17"/>
        <end position="170"/>
    </location>
</feature>
<sequence length="170" mass="19158">MMLLATLCLLMPVALCPGLWSLVLVTGSLVLGPWSMQWLALMFRQDDELYLTSMCLGGGPPPPAPSLLTCVYPATFDATQTTNTYVCMRTKKPPSYPCTHPPTLASDESRTWICLFYCQNIKVNSRRCRRTGLIVIRGRCRQRCTYARVENRWKDHAGYFVLLATFGLTP</sequence>
<proteinExistence type="evidence at transcript level"/>
<keyword evidence="1" id="KW-0732">Signal</keyword>
<feature type="signal peptide" evidence="1">
    <location>
        <begin position="1"/>
        <end position="16"/>
    </location>
</feature>
<accession>Q8IQI7</accession>
<protein>
    <submittedName>
        <fullName evidence="2">RE52337p</fullName>
    </submittedName>
</protein>
<dbReference type="AlphaFoldDB" id="Q8IQI7"/>
<name>Q8IQI7_DROME</name>
<dbReference type="PhylomeDB" id="Q8IQI7"/>
<dbReference type="UCSC" id="CG32111-RA">
    <property type="organism name" value="d. melanogaster"/>
</dbReference>
<evidence type="ECO:0000313" key="2">
    <source>
        <dbReference type="EMBL" id="AAX51642.1"/>
    </source>
</evidence>